<dbReference type="AlphaFoldDB" id="A0A5C8KWP2"/>
<reference evidence="1 2" key="1">
    <citation type="submission" date="2019-08" db="EMBL/GenBank/DDBJ databases">
        <authorList>
            <person name="Karlyshev A.V."/>
        </authorList>
    </citation>
    <scope>NUCLEOTIDE SEQUENCE [LARGE SCALE GENOMIC DNA]</scope>
    <source>
        <strain evidence="1 2">Alg18-2.2</strain>
    </source>
</reference>
<keyword evidence="2" id="KW-1185">Reference proteome</keyword>
<dbReference type="EMBL" id="VRTS01000003">
    <property type="protein sequence ID" value="TXK64548.1"/>
    <property type="molecule type" value="Genomic_DNA"/>
</dbReference>
<dbReference type="OrthoDB" id="287584at2"/>
<name>A0A5C8KWP2_9GAMM</name>
<gene>
    <name evidence="1" type="ORF">FU658_06650</name>
</gene>
<evidence type="ECO:0000313" key="2">
    <source>
        <dbReference type="Proteomes" id="UP000321248"/>
    </source>
</evidence>
<dbReference type="NCBIfam" id="TIGR02610">
    <property type="entry name" value="PHA_gran_rgn"/>
    <property type="match status" value="1"/>
</dbReference>
<sequence length="91" mass="10485">MSTIDIKHPHSRPDDEARAAVERVAEKIQEKFQIDYAWEGDHLHFQRSGVDGNILLEPGQIHVTAKLGFLLAMMRGPIEEEIRKYLAREFS</sequence>
<organism evidence="1 2">
    <name type="scientific">Alkalisalibacterium limincola</name>
    <dbReference type="NCBI Taxonomy" id="2699169"/>
    <lineage>
        <taxon>Bacteria</taxon>
        <taxon>Pseudomonadati</taxon>
        <taxon>Pseudomonadota</taxon>
        <taxon>Gammaproteobacteria</taxon>
        <taxon>Lysobacterales</taxon>
        <taxon>Lysobacteraceae</taxon>
        <taxon>Alkalisalibacterium</taxon>
    </lineage>
</organism>
<dbReference type="RefSeq" id="WP_147891359.1">
    <property type="nucleotide sequence ID" value="NZ_VRTS01000003.1"/>
</dbReference>
<dbReference type="Proteomes" id="UP000321248">
    <property type="component" value="Unassembled WGS sequence"/>
</dbReference>
<protein>
    <submittedName>
        <fullName evidence="1">Polyhydroxyalkanoic acid synthase</fullName>
    </submittedName>
</protein>
<accession>A0A5C8KWP2</accession>
<comment type="caution">
    <text evidence="1">The sequence shown here is derived from an EMBL/GenBank/DDBJ whole genome shotgun (WGS) entry which is preliminary data.</text>
</comment>
<dbReference type="InterPro" id="IPR013433">
    <property type="entry name" value="PHA_gran_rgn"/>
</dbReference>
<evidence type="ECO:0000313" key="1">
    <source>
        <dbReference type="EMBL" id="TXK64548.1"/>
    </source>
</evidence>
<proteinExistence type="predicted"/>
<dbReference type="Pfam" id="PF09650">
    <property type="entry name" value="PHA_gran_rgn"/>
    <property type="match status" value="1"/>
</dbReference>